<dbReference type="SUPFAM" id="SSF56801">
    <property type="entry name" value="Acetyl-CoA synthetase-like"/>
    <property type="match status" value="1"/>
</dbReference>
<dbReference type="InterPro" id="IPR000873">
    <property type="entry name" value="AMP-dep_synth/lig_dom"/>
</dbReference>
<feature type="region of interest" description="Disordered" evidence="3">
    <location>
        <begin position="61"/>
        <end position="80"/>
    </location>
</feature>
<dbReference type="Gene3D" id="3.40.50.12780">
    <property type="entry name" value="N-terminal domain of ligase-like"/>
    <property type="match status" value="1"/>
</dbReference>
<keyword evidence="2" id="KW-0597">Phosphoprotein</keyword>
<dbReference type="SMART" id="SM00823">
    <property type="entry name" value="PKS_PP"/>
    <property type="match status" value="1"/>
</dbReference>
<dbReference type="PANTHER" id="PTHR45527">
    <property type="entry name" value="NONRIBOSOMAL PEPTIDE SYNTHETASE"/>
    <property type="match status" value="1"/>
</dbReference>
<feature type="region of interest" description="Disordered" evidence="3">
    <location>
        <begin position="754"/>
        <end position="800"/>
    </location>
</feature>
<comment type="caution">
    <text evidence="5">The sequence shown here is derived from an EMBL/GenBank/DDBJ whole genome shotgun (WGS) entry which is preliminary data.</text>
</comment>
<evidence type="ECO:0000313" key="5">
    <source>
        <dbReference type="EMBL" id="MDI5961374.1"/>
    </source>
</evidence>
<sequence length="800" mass="85330">MPERTAAPAPGTAPVVLRGPAETAQRAAAALGMPVEQALLAALALLAERFRQPWRWRLRDRPVTPAPLSPGARLADLLPAPGDVPSAAAAGGEQSAQPVVAVGEALDPLRDDLAVRVDGDLVLEANPAAFDAEALRQLRDHLDLALHAAAADPAVPAAGIELLTEAEAAFLERHGGTPEPAPPLTLHEMFSRQARATPDAVALQHGDAVLDYRTLDEASDAVARVLAEHGVRTGSLVGATGTRTLELFVGLLGILKAGGAIVHLDPAHPDAHLAALVEAAGVRVVLVSPGGSVPAAGEHAPQGVPIHDVLAWTDRTPAPRAGAGPEDPAYVIFTSGTTGQPKGVLRPHRMHTSRIRLEQRMYHLGPGDRVLLKSPISFREFLWPLAVGATAVIAREGGERDDQYLVRLMRDEELTVVSFVPSMLRLLSGHPSFPGLTRLRHVFVGGEKLARDLEDRLIGWGHAVHNTYTLTEADYVLHRSGPTAEPCTGSVVGRALDMRVYLCDPVGRRVPPGVVGEIHTGGPGLAAGYVGRPDLTAERFVPNPFDDRVPLLLRTGDLARFLPGGEVEYIGRADLQVKIRGLRVEPTAIEAVLREHPQVREAVVVGYADAEQGARLFGFVRPGDTAPSVESLRAHLAERVPEHMVPSYFVFLDRMPMLLSGKVDRSALSPDFGDRPALQVPYAPARTELEQRLARVWSRVLGVARVGLDDGFTDLGGDSLRVLVLRSTLEQEFATTVPVADLFDRPTVRAQCGLFAPDTGGTRHPGTPTAREEARGREQARRAALAATRSRTRGGTGGTA</sequence>
<dbReference type="InterPro" id="IPR036736">
    <property type="entry name" value="ACP-like_sf"/>
</dbReference>
<organism evidence="5 6">
    <name type="scientific">Streptantibioticus silvisoli</name>
    <dbReference type="NCBI Taxonomy" id="2705255"/>
    <lineage>
        <taxon>Bacteria</taxon>
        <taxon>Bacillati</taxon>
        <taxon>Actinomycetota</taxon>
        <taxon>Actinomycetes</taxon>
        <taxon>Kitasatosporales</taxon>
        <taxon>Streptomycetaceae</taxon>
        <taxon>Streptantibioticus</taxon>
    </lineage>
</organism>
<dbReference type="Proteomes" id="UP001156398">
    <property type="component" value="Unassembled WGS sequence"/>
</dbReference>
<evidence type="ECO:0000256" key="1">
    <source>
        <dbReference type="ARBA" id="ARBA00022450"/>
    </source>
</evidence>
<keyword evidence="6" id="KW-1185">Reference proteome</keyword>
<dbReference type="Gene3D" id="3.30.300.30">
    <property type="match status" value="1"/>
</dbReference>
<dbReference type="SUPFAM" id="SSF47336">
    <property type="entry name" value="ACP-like"/>
    <property type="match status" value="1"/>
</dbReference>
<dbReference type="InterPro" id="IPR020806">
    <property type="entry name" value="PKS_PP-bd"/>
</dbReference>
<evidence type="ECO:0000256" key="3">
    <source>
        <dbReference type="SAM" id="MobiDB-lite"/>
    </source>
</evidence>
<evidence type="ECO:0000259" key="4">
    <source>
        <dbReference type="PROSITE" id="PS50075"/>
    </source>
</evidence>
<gene>
    <name evidence="5" type="ORF">POF43_001305</name>
</gene>
<dbReference type="EMBL" id="JAAGKO020000001">
    <property type="protein sequence ID" value="MDI5961374.1"/>
    <property type="molecule type" value="Genomic_DNA"/>
</dbReference>
<keyword evidence="1" id="KW-0596">Phosphopantetheine</keyword>
<dbReference type="InterPro" id="IPR025110">
    <property type="entry name" value="AMP-bd_C"/>
</dbReference>
<dbReference type="Pfam" id="PF00501">
    <property type="entry name" value="AMP-binding"/>
    <property type="match status" value="1"/>
</dbReference>
<dbReference type="NCBIfam" id="TIGR01733">
    <property type="entry name" value="AA-adenyl-dom"/>
    <property type="match status" value="1"/>
</dbReference>
<name>A0ABT6VSC9_9ACTN</name>
<dbReference type="InterPro" id="IPR020845">
    <property type="entry name" value="AMP-binding_CS"/>
</dbReference>
<dbReference type="Pfam" id="PF00550">
    <property type="entry name" value="PP-binding"/>
    <property type="match status" value="1"/>
</dbReference>
<feature type="domain" description="Carrier" evidence="4">
    <location>
        <begin position="684"/>
        <end position="759"/>
    </location>
</feature>
<dbReference type="RefSeq" id="WP_271321862.1">
    <property type="nucleotide sequence ID" value="NZ_JAAGKO020000001.1"/>
</dbReference>
<dbReference type="InterPro" id="IPR010071">
    <property type="entry name" value="AA_adenyl_dom"/>
</dbReference>
<reference evidence="5 6" key="1">
    <citation type="submission" date="2023-05" db="EMBL/GenBank/DDBJ databases">
        <title>Streptantibioticus silvisoli sp. nov., acidotolerant actinomycetes 1 from pine litter.</title>
        <authorList>
            <person name="Swiecimska M."/>
            <person name="Golinska P."/>
            <person name="Sangal V."/>
            <person name="Wachnowicz B."/>
            <person name="Goodfellow M."/>
        </authorList>
    </citation>
    <scope>NUCLEOTIDE SEQUENCE [LARGE SCALE GENOMIC DNA]</scope>
    <source>
        <strain evidence="5 6">SL54</strain>
    </source>
</reference>
<dbReference type="PROSITE" id="PS50075">
    <property type="entry name" value="CARRIER"/>
    <property type="match status" value="1"/>
</dbReference>
<protein>
    <submittedName>
        <fullName evidence="5">Non-ribosomal peptide synthetase</fullName>
    </submittedName>
</protein>
<dbReference type="PROSITE" id="PS00455">
    <property type="entry name" value="AMP_BINDING"/>
    <property type="match status" value="1"/>
</dbReference>
<dbReference type="InterPro" id="IPR009081">
    <property type="entry name" value="PP-bd_ACP"/>
</dbReference>
<proteinExistence type="predicted"/>
<evidence type="ECO:0000313" key="6">
    <source>
        <dbReference type="Proteomes" id="UP001156398"/>
    </source>
</evidence>
<dbReference type="PANTHER" id="PTHR45527:SF1">
    <property type="entry name" value="FATTY ACID SYNTHASE"/>
    <property type="match status" value="1"/>
</dbReference>
<accession>A0ABT6VSC9</accession>
<evidence type="ECO:0000256" key="2">
    <source>
        <dbReference type="ARBA" id="ARBA00022553"/>
    </source>
</evidence>
<dbReference type="InterPro" id="IPR042099">
    <property type="entry name" value="ANL_N_sf"/>
</dbReference>
<dbReference type="Pfam" id="PF13193">
    <property type="entry name" value="AMP-binding_C"/>
    <property type="match status" value="1"/>
</dbReference>
<dbReference type="CDD" id="cd05930">
    <property type="entry name" value="A_NRPS"/>
    <property type="match status" value="1"/>
</dbReference>
<dbReference type="InterPro" id="IPR045851">
    <property type="entry name" value="AMP-bd_C_sf"/>
</dbReference>
<feature type="compositionally biased region" description="Basic and acidic residues" evidence="3">
    <location>
        <begin position="770"/>
        <end position="781"/>
    </location>
</feature>
<dbReference type="Gene3D" id="1.10.1200.10">
    <property type="entry name" value="ACP-like"/>
    <property type="match status" value="1"/>
</dbReference>